<dbReference type="Gene3D" id="1.20.120.530">
    <property type="entry name" value="GntR ligand-binding domain-like"/>
    <property type="match status" value="1"/>
</dbReference>
<dbReference type="Gene3D" id="1.10.10.10">
    <property type="entry name" value="Winged helix-like DNA-binding domain superfamily/Winged helix DNA-binding domain"/>
    <property type="match status" value="1"/>
</dbReference>
<sequence>MAAGSTPQEPAEPVLPDLRAVVQQPSTPEQIAEHILSSIVVGALAEGSALPPERQLAQALEVSRSSVRLALARLEQDGVLERRRGRNGGTFVRPLHEARSRLAKTSGLEAFWQAREELLDARALLNRLLSETAARRRGQQHVEAIMAAQAEHARVADAMQARAADGRFHSAIAEASGNAELARLAVEVDSRINLGFRHDPFSASLHAQAVEHHRQIAQAIADADAAAAGELTEQHFRATSAQRAPEN</sequence>
<evidence type="ECO:0000256" key="3">
    <source>
        <dbReference type="ARBA" id="ARBA00023163"/>
    </source>
</evidence>
<proteinExistence type="predicted"/>
<keyword evidence="3" id="KW-0804">Transcription</keyword>
<dbReference type="EMBL" id="BMFY01000013">
    <property type="protein sequence ID" value="GGA23168.1"/>
    <property type="molecule type" value="Genomic_DNA"/>
</dbReference>
<feature type="domain" description="HTH gntR-type" evidence="4">
    <location>
        <begin position="25"/>
        <end position="95"/>
    </location>
</feature>
<comment type="caution">
    <text evidence="5">The sequence shown here is derived from an EMBL/GenBank/DDBJ whole genome shotgun (WGS) entry which is preliminary data.</text>
</comment>
<organism evidence="5 6">
    <name type="scientific">Sediminivirga luteola</name>
    <dbReference type="NCBI Taxonomy" id="1774748"/>
    <lineage>
        <taxon>Bacteria</taxon>
        <taxon>Bacillati</taxon>
        <taxon>Actinomycetota</taxon>
        <taxon>Actinomycetes</taxon>
        <taxon>Micrococcales</taxon>
        <taxon>Brevibacteriaceae</taxon>
        <taxon>Sediminivirga</taxon>
    </lineage>
</organism>
<dbReference type="InterPro" id="IPR036390">
    <property type="entry name" value="WH_DNA-bd_sf"/>
</dbReference>
<keyword evidence="6" id="KW-1185">Reference proteome</keyword>
<dbReference type="Proteomes" id="UP000616114">
    <property type="component" value="Unassembled WGS sequence"/>
</dbReference>
<dbReference type="SUPFAM" id="SSF48008">
    <property type="entry name" value="GntR ligand-binding domain-like"/>
    <property type="match status" value="1"/>
</dbReference>
<dbReference type="Pfam" id="PF07729">
    <property type="entry name" value="FCD"/>
    <property type="match status" value="1"/>
</dbReference>
<dbReference type="SMART" id="SM00895">
    <property type="entry name" value="FCD"/>
    <property type="match status" value="1"/>
</dbReference>
<dbReference type="SMART" id="SM00345">
    <property type="entry name" value="HTH_GNTR"/>
    <property type="match status" value="1"/>
</dbReference>
<name>A0A8J2U053_9MICO</name>
<accession>A0A8J2U053</accession>
<dbReference type="InterPro" id="IPR000524">
    <property type="entry name" value="Tscrpt_reg_HTH_GntR"/>
</dbReference>
<dbReference type="CDD" id="cd07377">
    <property type="entry name" value="WHTH_GntR"/>
    <property type="match status" value="1"/>
</dbReference>
<reference evidence="5" key="2">
    <citation type="submission" date="2020-09" db="EMBL/GenBank/DDBJ databases">
        <authorList>
            <person name="Sun Q."/>
            <person name="Zhou Y."/>
        </authorList>
    </citation>
    <scope>NUCLEOTIDE SEQUENCE</scope>
    <source>
        <strain evidence="5">CGMCC 1.12785</strain>
    </source>
</reference>
<protein>
    <submittedName>
        <fullName evidence="5">Transcriptional regulator</fullName>
    </submittedName>
</protein>
<dbReference type="InterPro" id="IPR008920">
    <property type="entry name" value="TF_FadR/GntR_C"/>
</dbReference>
<dbReference type="Pfam" id="PF00392">
    <property type="entry name" value="GntR"/>
    <property type="match status" value="1"/>
</dbReference>
<evidence type="ECO:0000256" key="2">
    <source>
        <dbReference type="ARBA" id="ARBA00023125"/>
    </source>
</evidence>
<dbReference type="RefSeq" id="WP_188551500.1">
    <property type="nucleotide sequence ID" value="NZ_BMFY01000013.1"/>
</dbReference>
<dbReference type="GO" id="GO:0003700">
    <property type="term" value="F:DNA-binding transcription factor activity"/>
    <property type="evidence" value="ECO:0007669"/>
    <property type="project" value="InterPro"/>
</dbReference>
<dbReference type="InterPro" id="IPR011711">
    <property type="entry name" value="GntR_C"/>
</dbReference>
<dbReference type="PROSITE" id="PS50949">
    <property type="entry name" value="HTH_GNTR"/>
    <property type="match status" value="1"/>
</dbReference>
<dbReference type="PRINTS" id="PR00035">
    <property type="entry name" value="HTHGNTR"/>
</dbReference>
<evidence type="ECO:0000313" key="5">
    <source>
        <dbReference type="EMBL" id="GGA23168.1"/>
    </source>
</evidence>
<dbReference type="SUPFAM" id="SSF46785">
    <property type="entry name" value="Winged helix' DNA-binding domain"/>
    <property type="match status" value="1"/>
</dbReference>
<evidence type="ECO:0000313" key="6">
    <source>
        <dbReference type="Proteomes" id="UP000616114"/>
    </source>
</evidence>
<dbReference type="AlphaFoldDB" id="A0A8J2U053"/>
<gene>
    <name evidence="5" type="ORF">GCM10011333_27820</name>
</gene>
<dbReference type="PANTHER" id="PTHR43537">
    <property type="entry name" value="TRANSCRIPTIONAL REGULATOR, GNTR FAMILY"/>
    <property type="match status" value="1"/>
</dbReference>
<dbReference type="GO" id="GO:0003677">
    <property type="term" value="F:DNA binding"/>
    <property type="evidence" value="ECO:0007669"/>
    <property type="project" value="UniProtKB-KW"/>
</dbReference>
<dbReference type="InterPro" id="IPR036388">
    <property type="entry name" value="WH-like_DNA-bd_sf"/>
</dbReference>
<evidence type="ECO:0000259" key="4">
    <source>
        <dbReference type="PROSITE" id="PS50949"/>
    </source>
</evidence>
<evidence type="ECO:0000256" key="1">
    <source>
        <dbReference type="ARBA" id="ARBA00023015"/>
    </source>
</evidence>
<keyword evidence="1" id="KW-0805">Transcription regulation</keyword>
<dbReference type="PANTHER" id="PTHR43537:SF24">
    <property type="entry name" value="GLUCONATE OPERON TRANSCRIPTIONAL REPRESSOR"/>
    <property type="match status" value="1"/>
</dbReference>
<reference evidence="5" key="1">
    <citation type="journal article" date="2014" name="Int. J. Syst. Evol. Microbiol.">
        <title>Complete genome sequence of Corynebacterium casei LMG S-19264T (=DSM 44701T), isolated from a smear-ripened cheese.</title>
        <authorList>
            <consortium name="US DOE Joint Genome Institute (JGI-PGF)"/>
            <person name="Walter F."/>
            <person name="Albersmeier A."/>
            <person name="Kalinowski J."/>
            <person name="Ruckert C."/>
        </authorList>
    </citation>
    <scope>NUCLEOTIDE SEQUENCE</scope>
    <source>
        <strain evidence="5">CGMCC 1.12785</strain>
    </source>
</reference>
<keyword evidence="2" id="KW-0238">DNA-binding</keyword>